<accession>B3QW85</accession>
<dbReference type="SUPFAM" id="SSF51735">
    <property type="entry name" value="NAD(P)-binding Rossmann-fold domains"/>
    <property type="match status" value="1"/>
</dbReference>
<dbReference type="STRING" id="517418.Ctha_0729"/>
<dbReference type="KEGG" id="cts:Ctha_0729"/>
<dbReference type="AlphaFoldDB" id="B3QW85"/>
<dbReference type="OrthoDB" id="9801773at2"/>
<dbReference type="Proteomes" id="UP000001208">
    <property type="component" value="Chromosome"/>
</dbReference>
<feature type="domain" description="DUF1731" evidence="3">
    <location>
        <begin position="261"/>
        <end position="307"/>
    </location>
</feature>
<reference evidence="4 5" key="1">
    <citation type="submission" date="2008-06" db="EMBL/GenBank/DDBJ databases">
        <title>Complete sequence of Chloroherpeton thalassium ATCC 35110.</title>
        <authorList>
            <consortium name="US DOE Joint Genome Institute"/>
            <person name="Lucas S."/>
            <person name="Copeland A."/>
            <person name="Lapidus A."/>
            <person name="Glavina del Rio T."/>
            <person name="Dalin E."/>
            <person name="Tice H."/>
            <person name="Bruce D."/>
            <person name="Goodwin L."/>
            <person name="Pitluck S."/>
            <person name="Schmutz J."/>
            <person name="Larimer F."/>
            <person name="Land M."/>
            <person name="Hauser L."/>
            <person name="Kyrpides N."/>
            <person name="Mikhailova N."/>
            <person name="Liu Z."/>
            <person name="Li T."/>
            <person name="Zhao F."/>
            <person name="Overmann J."/>
            <person name="Bryant D.A."/>
            <person name="Richardson P."/>
        </authorList>
    </citation>
    <scope>NUCLEOTIDE SEQUENCE [LARGE SCALE GENOMIC DNA]</scope>
    <source>
        <strain evidence="5">ATCC 35110 / GB-78</strain>
    </source>
</reference>
<dbReference type="Pfam" id="PF08338">
    <property type="entry name" value="DUF1731"/>
    <property type="match status" value="1"/>
</dbReference>
<feature type="domain" description="NAD-dependent epimerase/dehydratase" evidence="2">
    <location>
        <begin position="5"/>
        <end position="227"/>
    </location>
</feature>
<comment type="similarity">
    <text evidence="1">Belongs to the NAD(P)-dependent epimerase/dehydratase family. SDR39U1 subfamily.</text>
</comment>
<dbReference type="PANTHER" id="PTHR11092">
    <property type="entry name" value="SUGAR NUCLEOTIDE EPIMERASE RELATED"/>
    <property type="match status" value="1"/>
</dbReference>
<dbReference type="eggNOG" id="COG1090">
    <property type="taxonomic scope" value="Bacteria"/>
</dbReference>
<dbReference type="Gene3D" id="3.40.50.720">
    <property type="entry name" value="NAD(P)-binding Rossmann-like Domain"/>
    <property type="match status" value="1"/>
</dbReference>
<evidence type="ECO:0000313" key="4">
    <source>
        <dbReference type="EMBL" id="ACF13198.1"/>
    </source>
</evidence>
<dbReference type="RefSeq" id="WP_012499282.1">
    <property type="nucleotide sequence ID" value="NC_011026.1"/>
</dbReference>
<evidence type="ECO:0000313" key="5">
    <source>
        <dbReference type="Proteomes" id="UP000001208"/>
    </source>
</evidence>
<dbReference type="PANTHER" id="PTHR11092:SF0">
    <property type="entry name" value="EPIMERASE FAMILY PROTEIN SDR39U1"/>
    <property type="match status" value="1"/>
</dbReference>
<dbReference type="InterPro" id="IPR013549">
    <property type="entry name" value="DUF1731"/>
</dbReference>
<sequence>MSKKIVITGATGLLGPAIFEQLKKEGHELVLFSRNPKSAQSKLLGAKQYVAWDAASRNGEWKNALEGTDVVIHLAGVPVAERWSEEYKKAIYDSRVEGTRNLVAAMAELKKKPEVLISSSAIGYYGTQPQSMDVPALTESSPAGSDFLAKVCVDWEAEALKAESFGVRTALIRTGIVLSTKGGALGKMLMPFRFFVGGPLGTGKQWVSWIHIDDETEVFLYPMKNPRIRGAMNAVAPTPITMQAFAEAVGHALSRPSLFPVPKFVLQAMLGEAADAVGEGQKVIPQALLENGFSFRFPEIEAAVRDLLSYDK</sequence>
<organism evidence="4 5">
    <name type="scientific">Chloroherpeton thalassium (strain ATCC 35110 / GB-78)</name>
    <dbReference type="NCBI Taxonomy" id="517418"/>
    <lineage>
        <taxon>Bacteria</taxon>
        <taxon>Pseudomonadati</taxon>
        <taxon>Chlorobiota</taxon>
        <taxon>Chlorobiia</taxon>
        <taxon>Chlorobiales</taxon>
        <taxon>Chloroherpetonaceae</taxon>
        <taxon>Chloroherpeton</taxon>
    </lineage>
</organism>
<dbReference type="HOGENOM" id="CLU_047373_0_2_10"/>
<keyword evidence="5" id="KW-1185">Reference proteome</keyword>
<dbReference type="EMBL" id="CP001100">
    <property type="protein sequence ID" value="ACF13198.1"/>
    <property type="molecule type" value="Genomic_DNA"/>
</dbReference>
<dbReference type="InterPro" id="IPR001509">
    <property type="entry name" value="Epimerase_deHydtase"/>
</dbReference>
<dbReference type="InterPro" id="IPR036291">
    <property type="entry name" value="NAD(P)-bd_dom_sf"/>
</dbReference>
<dbReference type="NCBIfam" id="TIGR01777">
    <property type="entry name" value="yfcH"/>
    <property type="match status" value="1"/>
</dbReference>
<evidence type="ECO:0000256" key="1">
    <source>
        <dbReference type="ARBA" id="ARBA00009353"/>
    </source>
</evidence>
<protein>
    <recommendedName>
        <fullName evidence="6">NAD-dependent epimerase/dehydratase</fullName>
    </recommendedName>
</protein>
<evidence type="ECO:0008006" key="6">
    <source>
        <dbReference type="Google" id="ProtNLM"/>
    </source>
</evidence>
<proteinExistence type="inferred from homology"/>
<dbReference type="InterPro" id="IPR010099">
    <property type="entry name" value="SDR39U1"/>
</dbReference>
<name>B3QW85_CHLT3</name>
<gene>
    <name evidence="4" type="ordered locus">Ctha_0729</name>
</gene>
<evidence type="ECO:0000259" key="3">
    <source>
        <dbReference type="Pfam" id="PF08338"/>
    </source>
</evidence>
<dbReference type="CDD" id="cd05242">
    <property type="entry name" value="SDR_a8"/>
    <property type="match status" value="1"/>
</dbReference>
<dbReference type="Pfam" id="PF01370">
    <property type="entry name" value="Epimerase"/>
    <property type="match status" value="1"/>
</dbReference>
<evidence type="ECO:0000259" key="2">
    <source>
        <dbReference type="Pfam" id="PF01370"/>
    </source>
</evidence>